<organism evidence="1">
    <name type="scientific">Siphoviridae sp. ct2D011</name>
    <dbReference type="NCBI Taxonomy" id="2825314"/>
    <lineage>
        <taxon>Viruses</taxon>
        <taxon>Duplodnaviria</taxon>
        <taxon>Heunggongvirae</taxon>
        <taxon>Uroviricota</taxon>
        <taxon>Caudoviricetes</taxon>
    </lineage>
</organism>
<proteinExistence type="predicted"/>
<protein>
    <submittedName>
        <fullName evidence="1">Uncharacterized protein</fullName>
    </submittedName>
</protein>
<name>A0A8S5V9F6_9CAUD</name>
<dbReference type="EMBL" id="BK016226">
    <property type="protein sequence ID" value="DAG03275.1"/>
    <property type="molecule type" value="Genomic_DNA"/>
</dbReference>
<sequence>MNNLEMMRERLIYHGGIHQEDRMIKDKHRTFIKSLRYSYQGCDIQKVQNHDSCE</sequence>
<accession>A0A8S5V9F6</accession>
<evidence type="ECO:0000313" key="1">
    <source>
        <dbReference type="EMBL" id="DAG03275.1"/>
    </source>
</evidence>
<reference evidence="1" key="1">
    <citation type="journal article" date="2021" name="Proc. Natl. Acad. Sci. U.S.A.">
        <title>A Catalog of Tens of Thousands of Viruses from Human Metagenomes Reveals Hidden Associations with Chronic Diseases.</title>
        <authorList>
            <person name="Tisza M.J."/>
            <person name="Buck C.B."/>
        </authorList>
    </citation>
    <scope>NUCLEOTIDE SEQUENCE</scope>
    <source>
        <strain evidence="1">Ct2D011</strain>
    </source>
</reference>